<evidence type="ECO:0000313" key="1">
    <source>
        <dbReference type="EMBL" id="GAA2512517.1"/>
    </source>
</evidence>
<evidence type="ECO:0000313" key="2">
    <source>
        <dbReference type="Proteomes" id="UP001499978"/>
    </source>
</evidence>
<dbReference type="EMBL" id="BAAARY010000001">
    <property type="protein sequence ID" value="GAA2512517.1"/>
    <property type="molecule type" value="Genomic_DNA"/>
</dbReference>
<reference evidence="1 2" key="1">
    <citation type="journal article" date="2019" name="Int. J. Syst. Evol. Microbiol.">
        <title>The Global Catalogue of Microorganisms (GCM) 10K type strain sequencing project: providing services to taxonomists for standard genome sequencing and annotation.</title>
        <authorList>
            <consortium name="The Broad Institute Genomics Platform"/>
            <consortium name="The Broad Institute Genome Sequencing Center for Infectious Disease"/>
            <person name="Wu L."/>
            <person name="Ma J."/>
        </authorList>
    </citation>
    <scope>NUCLEOTIDE SEQUENCE [LARGE SCALE GENOMIC DNA]</scope>
    <source>
        <strain evidence="1 2">JCM 3367</strain>
    </source>
</reference>
<protein>
    <submittedName>
        <fullName evidence="1">Uncharacterized protein</fullName>
    </submittedName>
</protein>
<organism evidence="1 2">
    <name type="scientific">Pilimelia columellifera subsp. columellifera</name>
    <dbReference type="NCBI Taxonomy" id="706583"/>
    <lineage>
        <taxon>Bacteria</taxon>
        <taxon>Bacillati</taxon>
        <taxon>Actinomycetota</taxon>
        <taxon>Actinomycetes</taxon>
        <taxon>Micromonosporales</taxon>
        <taxon>Micromonosporaceae</taxon>
        <taxon>Pilimelia</taxon>
    </lineage>
</organism>
<proteinExistence type="predicted"/>
<name>A0ABN3N1N7_9ACTN</name>
<sequence>MVGAYSRQMPTPRTPYDAVLAAAEGLPDAPCALDAELVASALLGSVYTLSTGDRAAATRQFVGGFLTATARRRTPAAATARRIFSVLMPDAPGASDVSIGDEPAWLPAVGQVRPTATLAYGDDAGAMTGWVATFAYDDPGLGGPEHAVAVVVDRTVGLVREASVIPSGSVFVAGLKQECAAAGLWTTGSMPSEFPEWMAAWWRATDRSNDVPSGESFGTDRALVVARLSLLGRVPDLARSGSPSPAA</sequence>
<dbReference type="Proteomes" id="UP001499978">
    <property type="component" value="Unassembled WGS sequence"/>
</dbReference>
<gene>
    <name evidence="1" type="ORF">GCM10010201_04840</name>
</gene>
<comment type="caution">
    <text evidence="1">The sequence shown here is derived from an EMBL/GenBank/DDBJ whole genome shotgun (WGS) entry which is preliminary data.</text>
</comment>
<keyword evidence="2" id="KW-1185">Reference proteome</keyword>
<accession>A0ABN3N1N7</accession>